<proteinExistence type="predicted"/>
<dbReference type="InterPro" id="IPR011006">
    <property type="entry name" value="CheY-like_superfamily"/>
</dbReference>
<keyword evidence="1" id="KW-0597">Phosphoprotein</keyword>
<dbReference type="AlphaFoldDB" id="A0ABD7AW35"/>
<gene>
    <name evidence="3" type="ORF">HV164_05320</name>
</gene>
<evidence type="ECO:0000313" key="3">
    <source>
        <dbReference type="EMBL" id="QLY35974.1"/>
    </source>
</evidence>
<feature type="modified residue" description="4-aspartylphosphate" evidence="1">
    <location>
        <position position="55"/>
    </location>
</feature>
<dbReference type="Gene3D" id="3.40.50.2300">
    <property type="match status" value="1"/>
</dbReference>
<reference evidence="4" key="1">
    <citation type="submission" date="2020-06" db="EMBL/GenBank/DDBJ databases">
        <title>REHAB project genomes.</title>
        <authorList>
            <person name="Shaw L.P."/>
        </authorList>
    </citation>
    <scope>NUCLEOTIDE SEQUENCE [LARGE SCALE GENOMIC DNA]</scope>
    <source>
        <strain evidence="4">RHBSTW-00334</strain>
    </source>
</reference>
<sequence length="152" mass="17474">MRILIIEDEHDKREKIKKQVEVLIGTEAVIEERESLRGGLKAILSLSDLDLILLDMSMPSFDLTDEFGSEDPESFAGIEIMSQMKLREINVPVLVVTQYKSFEKGSVSLEDLIEKMTSEFKPFFKGTIYYDSLLEGWKKQLSDYLEETRKGT</sequence>
<evidence type="ECO:0000256" key="1">
    <source>
        <dbReference type="PROSITE-ProRule" id="PRU00169"/>
    </source>
</evidence>
<dbReference type="RefSeq" id="WP_181625732.1">
    <property type="nucleotide sequence ID" value="NZ_CP056597.1"/>
</dbReference>
<evidence type="ECO:0000313" key="4">
    <source>
        <dbReference type="Proteomes" id="UP000512043"/>
    </source>
</evidence>
<evidence type="ECO:0000259" key="2">
    <source>
        <dbReference type="PROSITE" id="PS50110"/>
    </source>
</evidence>
<dbReference type="PROSITE" id="PS50110">
    <property type="entry name" value="RESPONSE_REGULATORY"/>
    <property type="match status" value="1"/>
</dbReference>
<dbReference type="EMBL" id="CP056597">
    <property type="protein sequence ID" value="QLY35974.1"/>
    <property type="molecule type" value="Genomic_DNA"/>
</dbReference>
<dbReference type="Proteomes" id="UP000512043">
    <property type="component" value="Chromosome"/>
</dbReference>
<name>A0ABD7AW35_CITFR</name>
<dbReference type="SUPFAM" id="SSF52172">
    <property type="entry name" value="CheY-like"/>
    <property type="match status" value="1"/>
</dbReference>
<protein>
    <submittedName>
        <fullName evidence="3">Response regulator</fullName>
    </submittedName>
</protein>
<dbReference type="Pfam" id="PF00072">
    <property type="entry name" value="Response_reg"/>
    <property type="match status" value="1"/>
</dbReference>
<organism evidence="3 4">
    <name type="scientific">Citrobacter freundii</name>
    <dbReference type="NCBI Taxonomy" id="546"/>
    <lineage>
        <taxon>Bacteria</taxon>
        <taxon>Pseudomonadati</taxon>
        <taxon>Pseudomonadota</taxon>
        <taxon>Gammaproteobacteria</taxon>
        <taxon>Enterobacterales</taxon>
        <taxon>Enterobacteriaceae</taxon>
        <taxon>Citrobacter</taxon>
        <taxon>Citrobacter freundii complex</taxon>
    </lineage>
</organism>
<accession>A0ABD7AW35</accession>
<feature type="domain" description="Response regulatory" evidence="2">
    <location>
        <begin position="2"/>
        <end position="141"/>
    </location>
</feature>
<dbReference type="InterPro" id="IPR001789">
    <property type="entry name" value="Sig_transdc_resp-reg_receiver"/>
</dbReference>